<keyword evidence="4" id="KW-1185">Reference proteome</keyword>
<comment type="caution">
    <text evidence="3">The sequence shown here is derived from an EMBL/GenBank/DDBJ whole genome shotgun (WGS) entry which is preliminary data.</text>
</comment>
<accession>A0A8X6R4J0</accession>
<dbReference type="InterPro" id="IPR001888">
    <property type="entry name" value="Transposase_1"/>
</dbReference>
<dbReference type="AlphaFoldDB" id="A0A8X6R4J0"/>
<gene>
    <name evidence="3" type="primary">X975_21762</name>
    <name evidence="3" type="ORF">NPIL_504121</name>
</gene>
<dbReference type="Proteomes" id="UP000887013">
    <property type="component" value="Unassembled WGS sequence"/>
</dbReference>
<protein>
    <submittedName>
        <fullName evidence="3">Integrase catalytic domain-containing protein</fullName>
    </submittedName>
</protein>
<evidence type="ECO:0000313" key="4">
    <source>
        <dbReference type="Proteomes" id="UP000887013"/>
    </source>
</evidence>
<dbReference type="EMBL" id="BMAW01041197">
    <property type="protein sequence ID" value="GFU62690.1"/>
    <property type="molecule type" value="Genomic_DNA"/>
</dbReference>
<dbReference type="InterPro" id="IPR036397">
    <property type="entry name" value="RNaseH_sf"/>
</dbReference>
<evidence type="ECO:0000313" key="3">
    <source>
        <dbReference type="EMBL" id="GFU62690.1"/>
    </source>
</evidence>
<dbReference type="Gene3D" id="1.10.10.1450">
    <property type="match status" value="1"/>
</dbReference>
<evidence type="ECO:0000256" key="1">
    <source>
        <dbReference type="ARBA" id="ARBA00004123"/>
    </source>
</evidence>
<dbReference type="Gene3D" id="3.30.420.10">
    <property type="entry name" value="Ribonuclease H-like superfamily/Ribonuclease H"/>
    <property type="match status" value="1"/>
</dbReference>
<comment type="subcellular location">
    <subcellularLocation>
        <location evidence="1">Nucleus</location>
    </subcellularLocation>
</comment>
<reference evidence="3" key="1">
    <citation type="submission" date="2020-08" db="EMBL/GenBank/DDBJ databases">
        <title>Multicomponent nature underlies the extraordinary mechanical properties of spider dragline silk.</title>
        <authorList>
            <person name="Kono N."/>
            <person name="Nakamura H."/>
            <person name="Mori M."/>
            <person name="Yoshida Y."/>
            <person name="Ohtoshi R."/>
            <person name="Malay A.D."/>
            <person name="Moran D.A.P."/>
            <person name="Tomita M."/>
            <person name="Numata K."/>
            <person name="Arakawa K."/>
        </authorList>
    </citation>
    <scope>NUCLEOTIDE SEQUENCE</scope>
</reference>
<dbReference type="GO" id="GO:0005634">
    <property type="term" value="C:nucleus"/>
    <property type="evidence" value="ECO:0007669"/>
    <property type="project" value="UniProtKB-SubCell"/>
</dbReference>
<dbReference type="Pfam" id="PF17906">
    <property type="entry name" value="HTH_48"/>
    <property type="match status" value="1"/>
</dbReference>
<dbReference type="Pfam" id="PF01359">
    <property type="entry name" value="Transposase_1"/>
    <property type="match status" value="1"/>
</dbReference>
<name>A0A8X6R4J0_NEPPI</name>
<dbReference type="OrthoDB" id="6488370at2759"/>
<evidence type="ECO:0000259" key="2">
    <source>
        <dbReference type="Pfam" id="PF17906"/>
    </source>
</evidence>
<dbReference type="GO" id="GO:0003676">
    <property type="term" value="F:nucleic acid binding"/>
    <property type="evidence" value="ECO:0007669"/>
    <property type="project" value="InterPro"/>
</dbReference>
<dbReference type="InterPro" id="IPR009057">
    <property type="entry name" value="Homeodomain-like_sf"/>
</dbReference>
<feature type="domain" description="Mos1 transposase HTH" evidence="2">
    <location>
        <begin position="5"/>
        <end position="53"/>
    </location>
</feature>
<proteinExistence type="predicted"/>
<dbReference type="SUPFAM" id="SSF46689">
    <property type="entry name" value="Homeodomain-like"/>
    <property type="match status" value="1"/>
</dbReference>
<organism evidence="3 4">
    <name type="scientific">Nephila pilipes</name>
    <name type="common">Giant wood spider</name>
    <name type="synonym">Nephila maculata</name>
    <dbReference type="NCBI Taxonomy" id="299642"/>
    <lineage>
        <taxon>Eukaryota</taxon>
        <taxon>Metazoa</taxon>
        <taxon>Ecdysozoa</taxon>
        <taxon>Arthropoda</taxon>
        <taxon>Chelicerata</taxon>
        <taxon>Arachnida</taxon>
        <taxon>Araneae</taxon>
        <taxon>Araneomorphae</taxon>
        <taxon>Entelegynae</taxon>
        <taxon>Araneoidea</taxon>
        <taxon>Nephilidae</taxon>
        <taxon>Nephila</taxon>
    </lineage>
</organism>
<sequence>MELNREHFRAIIFHNFRRGLSRQECFDELNSLYSDKAPSYSTVKNWYNEFNRGRCSIQDESRAGRPKSVVVPEKINAVRELIKQDRHVTYREIEASLDISMTSINKILHEHLSVKKICSRWIPHNLTNAQKKARVDWCKEMLEKYIQGTSKAVYNIYTGDESWIYAYEPETKQQSTVWVFQDEAKPTKVVRGRSTSKQMIACFFGINGHVATVALEQRRTVNSEWYTTICLPEVIGEIRKKQKNRRIILHHDNASSHTSTQTKAFLTERKIELMGHPPITNCPCKSTARCIKCKKQHYVSICPPPCNTQLLITNSEVNHINIPKTVFTHLQTAFLYVTGPTGITKLTSCILDGGSQASFDDINLTDKLNVINSSSLRVQAFESSFTQEQHRCVQLTLSGLWSKRSISIAAFESNNSYTTHPAATREKLKLAEPPDNSSLPIELLIDGDYYWQIVMAKPPIKLSESFLMFG</sequence>
<dbReference type="InterPro" id="IPR052709">
    <property type="entry name" value="Transposase-MT_Hybrid"/>
</dbReference>
<dbReference type="InterPro" id="IPR041426">
    <property type="entry name" value="Mos1_HTH"/>
</dbReference>
<dbReference type="PANTHER" id="PTHR46060">
    <property type="entry name" value="MARINER MOS1 TRANSPOSASE-LIKE PROTEIN"/>
    <property type="match status" value="1"/>
</dbReference>
<dbReference type="PANTHER" id="PTHR46060:SF1">
    <property type="entry name" value="MARINER MOS1 TRANSPOSASE-LIKE PROTEIN"/>
    <property type="match status" value="1"/>
</dbReference>